<evidence type="ECO:0000313" key="3">
    <source>
        <dbReference type="Proteomes" id="UP001055025"/>
    </source>
</evidence>
<protein>
    <recommendedName>
        <fullName evidence="4">CsbD family protein</fullName>
    </recommendedName>
</protein>
<sequence length="74" mass="8422">MAYIYDEPLNDRSGIGGKEKMEREHAVGEMDEQLEEGRPEVAGRAEAERLADEAEARETKRAIAEKMEDEAEQR</sequence>
<feature type="region of interest" description="Disordered" evidence="1">
    <location>
        <begin position="1"/>
        <end position="20"/>
    </location>
</feature>
<accession>A0AAV5B3F0</accession>
<organism evidence="2 3">
    <name type="scientific">Granulimonas faecalis</name>
    <dbReference type="NCBI Taxonomy" id="2894155"/>
    <lineage>
        <taxon>Bacteria</taxon>
        <taxon>Bacillati</taxon>
        <taxon>Actinomycetota</taxon>
        <taxon>Coriobacteriia</taxon>
        <taxon>Coriobacteriales</taxon>
        <taxon>Kribbibacteriaceae</taxon>
        <taxon>Granulimonas</taxon>
    </lineage>
</organism>
<dbReference type="EMBL" id="BQKC01000001">
    <property type="protein sequence ID" value="GJM55622.1"/>
    <property type="molecule type" value="Genomic_DNA"/>
</dbReference>
<evidence type="ECO:0008006" key="4">
    <source>
        <dbReference type="Google" id="ProtNLM"/>
    </source>
</evidence>
<reference evidence="2" key="1">
    <citation type="journal article" date="2022" name="Int. J. Syst. Evol. Microbiol.">
        <title>Granulimonas faecalis gen. nov., sp. nov., and Leptogranulimonas caecicola gen. nov., sp. nov., novel lactate-producing Atopobiaceae bacteria isolated from mouse intestines, and an emended description of the family Atopobiaceae.</title>
        <authorList>
            <person name="Morinaga K."/>
            <person name="Kusada H."/>
            <person name="Sakamoto S."/>
            <person name="Murakami T."/>
            <person name="Toyoda A."/>
            <person name="Mori H."/>
            <person name="Meng X.Y."/>
            <person name="Takashino M."/>
            <person name="Murotomi K."/>
            <person name="Tamaki H."/>
        </authorList>
    </citation>
    <scope>NUCLEOTIDE SEQUENCE</scope>
    <source>
        <strain evidence="2">OPF53</strain>
    </source>
</reference>
<evidence type="ECO:0000313" key="2">
    <source>
        <dbReference type="EMBL" id="GJM55622.1"/>
    </source>
</evidence>
<proteinExistence type="predicted"/>
<name>A0AAV5B3F0_9ACTN</name>
<dbReference type="AlphaFoldDB" id="A0AAV5B3F0"/>
<evidence type="ECO:0000256" key="1">
    <source>
        <dbReference type="SAM" id="MobiDB-lite"/>
    </source>
</evidence>
<dbReference type="RefSeq" id="WP_135977108.1">
    <property type="nucleotide sequence ID" value="NZ_BQKC01000001.1"/>
</dbReference>
<feature type="region of interest" description="Disordered" evidence="1">
    <location>
        <begin position="44"/>
        <end position="74"/>
    </location>
</feature>
<keyword evidence="3" id="KW-1185">Reference proteome</keyword>
<dbReference type="Proteomes" id="UP001055025">
    <property type="component" value="Unassembled WGS sequence"/>
</dbReference>
<comment type="caution">
    <text evidence="2">The sequence shown here is derived from an EMBL/GenBank/DDBJ whole genome shotgun (WGS) entry which is preliminary data.</text>
</comment>
<gene>
    <name evidence="2" type="ORF">ATOP_12770</name>
</gene>